<comment type="similarity">
    <text evidence="1">Belongs to the short-chain dehydrogenases/reductases (SDR) family.</text>
</comment>
<dbReference type="GO" id="GO:0016491">
    <property type="term" value="F:oxidoreductase activity"/>
    <property type="evidence" value="ECO:0007669"/>
    <property type="project" value="UniProtKB-KW"/>
</dbReference>
<dbReference type="PANTHER" id="PTHR24321:SF8">
    <property type="entry name" value="ESTRADIOL 17-BETA-DEHYDROGENASE 8-RELATED"/>
    <property type="match status" value="1"/>
</dbReference>
<dbReference type="InterPro" id="IPR036291">
    <property type="entry name" value="NAD(P)-bd_dom_sf"/>
</dbReference>
<dbReference type="Proteomes" id="UP000241848">
    <property type="component" value="Unassembled WGS sequence"/>
</dbReference>
<dbReference type="PRINTS" id="PR00080">
    <property type="entry name" value="SDRFAMILY"/>
</dbReference>
<name>A0A2T2WHH8_9FIRM</name>
<accession>A0A2T2WHH8</accession>
<reference evidence="3 4" key="1">
    <citation type="journal article" date="2014" name="BMC Genomics">
        <title>Comparison of environmental and isolate Sulfobacillus genomes reveals diverse carbon, sulfur, nitrogen, and hydrogen metabolisms.</title>
        <authorList>
            <person name="Justice N.B."/>
            <person name="Norman A."/>
            <person name="Brown C.T."/>
            <person name="Singh A."/>
            <person name="Thomas B.C."/>
            <person name="Banfield J.F."/>
        </authorList>
    </citation>
    <scope>NUCLEOTIDE SEQUENCE [LARGE SCALE GENOMIC DNA]</scope>
    <source>
        <strain evidence="3">AMDSBA3</strain>
    </source>
</reference>
<proteinExistence type="inferred from homology"/>
<protein>
    <submittedName>
        <fullName evidence="3">3-oxoacyl-ACP reductase</fullName>
    </submittedName>
</protein>
<dbReference type="EMBL" id="PXYV01000029">
    <property type="protein sequence ID" value="PSR21693.1"/>
    <property type="molecule type" value="Genomic_DNA"/>
</dbReference>
<organism evidence="3 4">
    <name type="scientific">Sulfobacillus acidophilus</name>
    <dbReference type="NCBI Taxonomy" id="53633"/>
    <lineage>
        <taxon>Bacteria</taxon>
        <taxon>Bacillati</taxon>
        <taxon>Bacillota</taxon>
        <taxon>Clostridia</taxon>
        <taxon>Eubacteriales</taxon>
        <taxon>Clostridiales Family XVII. Incertae Sedis</taxon>
        <taxon>Sulfobacillus</taxon>
    </lineage>
</organism>
<dbReference type="PANTHER" id="PTHR24321">
    <property type="entry name" value="DEHYDROGENASES, SHORT CHAIN"/>
    <property type="match status" value="1"/>
</dbReference>
<dbReference type="PRINTS" id="PR00081">
    <property type="entry name" value="GDHRDH"/>
</dbReference>
<sequence>MAKEHGGEHLSPVVVITGAASGIGRRTVMRFTEAGWRVIAVDRQIESLQRENLRDVEIYELDVSEELQVAEWAQRIELHHLNIVALVNSAGIGLFATRLEDISLVDWNRVVATNLTGPFLMTRALLPALKAHGGCIVNISSVHAMSTTFGMAAYASTKAALIGLTRATAVDYRSCHVRANCLLVGSVDTPMSDQHRDAIMKNHAPDPGIDPHLMASPTQIANVIYFLCTNESQFVNGTALRVDGGLLSEL</sequence>
<dbReference type="Gene3D" id="3.40.50.720">
    <property type="entry name" value="NAD(P)-binding Rossmann-like Domain"/>
    <property type="match status" value="1"/>
</dbReference>
<dbReference type="GO" id="GO:0008206">
    <property type="term" value="P:bile acid metabolic process"/>
    <property type="evidence" value="ECO:0007669"/>
    <property type="project" value="UniProtKB-ARBA"/>
</dbReference>
<gene>
    <name evidence="3" type="ORF">C7B45_09825</name>
</gene>
<evidence type="ECO:0000313" key="3">
    <source>
        <dbReference type="EMBL" id="PSR21693.1"/>
    </source>
</evidence>
<dbReference type="Pfam" id="PF13561">
    <property type="entry name" value="adh_short_C2"/>
    <property type="match status" value="1"/>
</dbReference>
<keyword evidence="2" id="KW-0560">Oxidoreductase</keyword>
<dbReference type="InterPro" id="IPR020904">
    <property type="entry name" value="Sc_DH/Rdtase_CS"/>
</dbReference>
<dbReference type="FunFam" id="3.40.50.720:FF:000084">
    <property type="entry name" value="Short-chain dehydrogenase reductase"/>
    <property type="match status" value="1"/>
</dbReference>
<dbReference type="InterPro" id="IPR002347">
    <property type="entry name" value="SDR_fam"/>
</dbReference>
<evidence type="ECO:0000313" key="4">
    <source>
        <dbReference type="Proteomes" id="UP000241848"/>
    </source>
</evidence>
<dbReference type="SUPFAM" id="SSF51735">
    <property type="entry name" value="NAD(P)-binding Rossmann-fold domains"/>
    <property type="match status" value="1"/>
</dbReference>
<dbReference type="PROSITE" id="PS00061">
    <property type="entry name" value="ADH_SHORT"/>
    <property type="match status" value="1"/>
</dbReference>
<dbReference type="AlphaFoldDB" id="A0A2T2WHH8"/>
<dbReference type="CDD" id="cd05233">
    <property type="entry name" value="SDR_c"/>
    <property type="match status" value="1"/>
</dbReference>
<evidence type="ECO:0000256" key="2">
    <source>
        <dbReference type="ARBA" id="ARBA00023002"/>
    </source>
</evidence>
<evidence type="ECO:0000256" key="1">
    <source>
        <dbReference type="ARBA" id="ARBA00006484"/>
    </source>
</evidence>
<comment type="caution">
    <text evidence="3">The sequence shown here is derived from an EMBL/GenBank/DDBJ whole genome shotgun (WGS) entry which is preliminary data.</text>
</comment>